<dbReference type="GO" id="GO:0005886">
    <property type="term" value="C:plasma membrane"/>
    <property type="evidence" value="ECO:0007669"/>
    <property type="project" value="UniProtKB-SubCell"/>
</dbReference>
<dbReference type="PANTHER" id="PTHR42718:SF9">
    <property type="entry name" value="MAJOR FACILITATOR SUPERFAMILY MULTIDRUG TRANSPORTER MFSC"/>
    <property type="match status" value="1"/>
</dbReference>
<evidence type="ECO:0000256" key="3">
    <source>
        <dbReference type="ARBA" id="ARBA00022448"/>
    </source>
</evidence>
<feature type="transmembrane region" description="Helical" evidence="8">
    <location>
        <begin position="41"/>
        <end position="64"/>
    </location>
</feature>
<dbReference type="PROSITE" id="PS50850">
    <property type="entry name" value="MFS"/>
    <property type="match status" value="1"/>
</dbReference>
<keyword evidence="6 8" id="KW-1133">Transmembrane helix</keyword>
<dbReference type="SUPFAM" id="SSF103473">
    <property type="entry name" value="MFS general substrate transporter"/>
    <property type="match status" value="1"/>
</dbReference>
<feature type="transmembrane region" description="Helical" evidence="8">
    <location>
        <begin position="239"/>
        <end position="261"/>
    </location>
</feature>
<feature type="transmembrane region" description="Helical" evidence="8">
    <location>
        <begin position="301"/>
        <end position="322"/>
    </location>
</feature>
<keyword evidence="5 8" id="KW-0812">Transmembrane</keyword>
<keyword evidence="3" id="KW-0813">Transport</keyword>
<feature type="transmembrane region" description="Helical" evidence="8">
    <location>
        <begin position="412"/>
        <end position="429"/>
    </location>
</feature>
<feature type="transmembrane region" description="Helical" evidence="8">
    <location>
        <begin position="199"/>
        <end position="219"/>
    </location>
</feature>
<feature type="domain" description="Major facilitator superfamily (MFS) profile" evidence="9">
    <location>
        <begin position="1"/>
        <end position="433"/>
    </location>
</feature>
<dbReference type="PANTHER" id="PTHR42718">
    <property type="entry name" value="MAJOR FACILITATOR SUPERFAMILY MULTIDRUG TRANSPORTER MFSC"/>
    <property type="match status" value="1"/>
</dbReference>
<dbReference type="InterPro" id="IPR011701">
    <property type="entry name" value="MFS"/>
</dbReference>
<gene>
    <name evidence="10" type="ORF">METZ01_LOCUS268300</name>
</gene>
<name>A0A382JUM4_9ZZZZ</name>
<dbReference type="InterPro" id="IPR004638">
    <property type="entry name" value="EmrB-like"/>
</dbReference>
<organism evidence="10">
    <name type="scientific">marine metagenome</name>
    <dbReference type="NCBI Taxonomy" id="408172"/>
    <lineage>
        <taxon>unclassified sequences</taxon>
        <taxon>metagenomes</taxon>
        <taxon>ecological metagenomes</taxon>
    </lineage>
</organism>
<evidence type="ECO:0000313" key="10">
    <source>
        <dbReference type="EMBL" id="SVC15446.1"/>
    </source>
</evidence>
<evidence type="ECO:0000256" key="2">
    <source>
        <dbReference type="ARBA" id="ARBA00008537"/>
    </source>
</evidence>
<accession>A0A382JUM4</accession>
<dbReference type="Gene3D" id="1.20.1250.20">
    <property type="entry name" value="MFS general substrate transporter like domains"/>
    <property type="match status" value="1"/>
</dbReference>
<feature type="transmembrane region" description="Helical" evidence="8">
    <location>
        <begin position="102"/>
        <end position="123"/>
    </location>
</feature>
<feature type="transmembrane region" description="Helical" evidence="8">
    <location>
        <begin position="268"/>
        <end position="289"/>
    </location>
</feature>
<feature type="non-terminal residue" evidence="10">
    <location>
        <position position="1"/>
    </location>
</feature>
<dbReference type="AlphaFoldDB" id="A0A382JUM4"/>
<dbReference type="EMBL" id="UINC01076358">
    <property type="protein sequence ID" value="SVC15446.1"/>
    <property type="molecule type" value="Genomic_DNA"/>
</dbReference>
<feature type="transmembrane region" description="Helical" evidence="8">
    <location>
        <begin position="135"/>
        <end position="153"/>
    </location>
</feature>
<reference evidence="10" key="1">
    <citation type="submission" date="2018-05" db="EMBL/GenBank/DDBJ databases">
        <authorList>
            <person name="Lanie J.A."/>
            <person name="Ng W.-L."/>
            <person name="Kazmierczak K.M."/>
            <person name="Andrzejewski T.M."/>
            <person name="Davidsen T.M."/>
            <person name="Wayne K.J."/>
            <person name="Tettelin H."/>
            <person name="Glass J.I."/>
            <person name="Rusch D."/>
            <person name="Podicherti R."/>
            <person name="Tsui H.-C.T."/>
            <person name="Winkler M.E."/>
        </authorList>
    </citation>
    <scope>NUCLEOTIDE SEQUENCE</scope>
</reference>
<feature type="transmembrane region" description="Helical" evidence="8">
    <location>
        <begin position="16"/>
        <end position="35"/>
    </location>
</feature>
<dbReference type="NCBIfam" id="TIGR00711">
    <property type="entry name" value="efflux_EmrB"/>
    <property type="match status" value="1"/>
</dbReference>
<keyword evidence="4" id="KW-1003">Cell membrane</keyword>
<evidence type="ECO:0000256" key="4">
    <source>
        <dbReference type="ARBA" id="ARBA00022475"/>
    </source>
</evidence>
<evidence type="ECO:0000259" key="9">
    <source>
        <dbReference type="PROSITE" id="PS50850"/>
    </source>
</evidence>
<comment type="similarity">
    <text evidence="2">Belongs to the major facilitator superfamily. EmrB family.</text>
</comment>
<dbReference type="InterPro" id="IPR036259">
    <property type="entry name" value="MFS_trans_sf"/>
</dbReference>
<dbReference type="Gene3D" id="1.20.1720.10">
    <property type="entry name" value="Multidrug resistance protein D"/>
    <property type="match status" value="1"/>
</dbReference>
<dbReference type="Pfam" id="PF07690">
    <property type="entry name" value="MFS_1"/>
    <property type="match status" value="1"/>
</dbReference>
<feature type="transmembrane region" description="Helical" evidence="8">
    <location>
        <begin position="76"/>
        <end position="96"/>
    </location>
</feature>
<protein>
    <recommendedName>
        <fullName evidence="9">Major facilitator superfamily (MFS) profile domain-containing protein</fullName>
    </recommendedName>
</protein>
<proteinExistence type="inferred from homology"/>
<evidence type="ECO:0000256" key="1">
    <source>
        <dbReference type="ARBA" id="ARBA00004651"/>
    </source>
</evidence>
<evidence type="ECO:0000256" key="8">
    <source>
        <dbReference type="SAM" id="Phobius"/>
    </source>
</evidence>
<keyword evidence="7 8" id="KW-0472">Membrane</keyword>
<comment type="subcellular location">
    <subcellularLocation>
        <location evidence="1">Cell membrane</location>
        <topology evidence="1">Multi-pass membrane protein</topology>
    </subcellularLocation>
</comment>
<evidence type="ECO:0000256" key="5">
    <source>
        <dbReference type="ARBA" id="ARBA00022692"/>
    </source>
</evidence>
<evidence type="ECO:0000256" key="7">
    <source>
        <dbReference type="ARBA" id="ARBA00023136"/>
    </source>
</evidence>
<dbReference type="InterPro" id="IPR020846">
    <property type="entry name" value="MFS_dom"/>
</dbReference>
<evidence type="ECO:0000256" key="6">
    <source>
        <dbReference type="ARBA" id="ARBA00022989"/>
    </source>
</evidence>
<dbReference type="GO" id="GO:0022857">
    <property type="term" value="F:transmembrane transporter activity"/>
    <property type="evidence" value="ECO:0007669"/>
    <property type="project" value="InterPro"/>
</dbReference>
<sequence>TPLTGWLVARFGQRRVLLVCVTAFTISTLFCGLAGSLEMLVVFRVFQGLCGAPLAPLSQAIVLASYPLEKRGRATAIFGMGVVIGPLIAPTVGGYLSEEYSWRWVFFMIVPCGIASLLGCWAVVGDSVRGVRVRFDWTGFIALSVAVACFQLLLDRGERNSWLDSTEIVLEVCAAALCFYIFVVHTFTAEKPFLNPALFLDRNFVLGMALTLVFGLLNFTPMTLLPSLLQNLRGYPDGIIGLLLGTRGLGTLLGFIILFFGNKYDPRIWLVLGFGLQGIAGLMMVQFDINLTTWDVASASFIQGLGTGFLWVPLTLVTFNTLPQHLFPEGSSIFHLLRNIGSSAHISISVALVLHTGKINYSHLAESVSFYAKTWQVPTNAGAWDLTSVETLARIGGEVQRQGLMIGYINAFYFYALTALAALPLIMLVRMKK</sequence>
<feature type="non-terminal residue" evidence="10">
    <location>
        <position position="433"/>
    </location>
</feature>
<feature type="transmembrane region" description="Helical" evidence="8">
    <location>
        <begin position="168"/>
        <end position="187"/>
    </location>
</feature>